<proteinExistence type="predicted"/>
<dbReference type="InterPro" id="IPR018211">
    <property type="entry name" value="ADH_Fe_CS"/>
</dbReference>
<name>A0ABV2CR77_9RHOO</name>
<dbReference type="EMBL" id="JBEWLZ010000005">
    <property type="protein sequence ID" value="MET1490426.1"/>
    <property type="molecule type" value="Genomic_DNA"/>
</dbReference>
<comment type="caution">
    <text evidence="4">The sequence shown here is derived from an EMBL/GenBank/DDBJ whole genome shotgun (WGS) entry which is preliminary data.</text>
</comment>
<feature type="domain" description="Fe-containing alcohol dehydrogenase-like C-terminal" evidence="3">
    <location>
        <begin position="186"/>
        <end position="352"/>
    </location>
</feature>
<evidence type="ECO:0000313" key="4">
    <source>
        <dbReference type="EMBL" id="MET1490426.1"/>
    </source>
</evidence>
<dbReference type="Pfam" id="PF25137">
    <property type="entry name" value="ADH_Fe_C"/>
    <property type="match status" value="1"/>
</dbReference>
<gene>
    <name evidence="4" type="ORF">ABVT11_11375</name>
</gene>
<dbReference type="InterPro" id="IPR056798">
    <property type="entry name" value="ADH_Fe_C"/>
</dbReference>
<dbReference type="RefSeq" id="WP_345929022.1">
    <property type="nucleotide sequence ID" value="NZ_JBDIVF010000008.1"/>
</dbReference>
<sequence>MQNFSYFNPTRILFGKGQIAAIAARIPAGSKVLITYGGGSIFRNGIHAQVVQALQGFEFLEFGGIEPNPRYETLMRAVELVRREQVDFILAVGGGSVADGSKFIAAAAKFDGEPWDILAKRATVNAALPLGVVLTLPATGSESNTFAVISRESTGEKLGFGSEHCYPVFAVLDPEATFSLPPRQVANGIVDAFVHTMEQYLTYPADAPLQDRFAEGILHTLIGQGPLALARPDDYTVRANIMWSATMALNGLIGCGVPQDWATHMIGHEITAEYGLDHAQTLAVVLPGVLRSQREMKREKLLQYAERIWGISAGSDAERIEAAIARTEAFFESLGVGTRLSAYEVAAAEAPVKISARLRAHGFLKLGEHGRVTPEVVESILAERV</sequence>
<dbReference type="PANTHER" id="PTHR43633:SF1">
    <property type="entry name" value="ALCOHOL DEHYDROGENASE YQHD"/>
    <property type="match status" value="1"/>
</dbReference>
<evidence type="ECO:0000313" key="5">
    <source>
        <dbReference type="Proteomes" id="UP001548590"/>
    </source>
</evidence>
<dbReference type="InterPro" id="IPR001670">
    <property type="entry name" value="ADH_Fe/GldA"/>
</dbReference>
<keyword evidence="1" id="KW-0560">Oxidoreductase</keyword>
<evidence type="ECO:0000259" key="3">
    <source>
        <dbReference type="Pfam" id="PF25137"/>
    </source>
</evidence>
<keyword evidence="5" id="KW-1185">Reference proteome</keyword>
<dbReference type="CDD" id="cd08187">
    <property type="entry name" value="BDH"/>
    <property type="match status" value="1"/>
</dbReference>
<feature type="domain" description="Alcohol dehydrogenase iron-type/glycerol dehydrogenase GldA" evidence="2">
    <location>
        <begin position="9"/>
        <end position="174"/>
    </location>
</feature>
<organism evidence="4 5">
    <name type="scientific">Uliginosibacterium paludis</name>
    <dbReference type="NCBI Taxonomy" id="1615952"/>
    <lineage>
        <taxon>Bacteria</taxon>
        <taxon>Pseudomonadati</taxon>
        <taxon>Pseudomonadota</taxon>
        <taxon>Betaproteobacteria</taxon>
        <taxon>Rhodocyclales</taxon>
        <taxon>Zoogloeaceae</taxon>
        <taxon>Uliginosibacterium</taxon>
    </lineage>
</organism>
<dbReference type="Pfam" id="PF00465">
    <property type="entry name" value="Fe-ADH"/>
    <property type="match status" value="1"/>
</dbReference>
<dbReference type="Proteomes" id="UP001548590">
    <property type="component" value="Unassembled WGS sequence"/>
</dbReference>
<evidence type="ECO:0000259" key="2">
    <source>
        <dbReference type="Pfam" id="PF00465"/>
    </source>
</evidence>
<evidence type="ECO:0000256" key="1">
    <source>
        <dbReference type="ARBA" id="ARBA00023002"/>
    </source>
</evidence>
<dbReference type="PANTHER" id="PTHR43633">
    <property type="entry name" value="ALCOHOL DEHYDROGENASE YQHD"/>
    <property type="match status" value="1"/>
</dbReference>
<dbReference type="SUPFAM" id="SSF56796">
    <property type="entry name" value="Dehydroquinate synthase-like"/>
    <property type="match status" value="1"/>
</dbReference>
<accession>A0ABV2CR77</accession>
<protein>
    <submittedName>
        <fullName evidence="4">Iron-containing alcohol dehydrogenase</fullName>
    </submittedName>
</protein>
<dbReference type="PROSITE" id="PS00913">
    <property type="entry name" value="ADH_IRON_1"/>
    <property type="match status" value="1"/>
</dbReference>
<dbReference type="Gene3D" id="3.40.50.1970">
    <property type="match status" value="1"/>
</dbReference>
<dbReference type="PROSITE" id="PS00060">
    <property type="entry name" value="ADH_IRON_2"/>
    <property type="match status" value="1"/>
</dbReference>
<dbReference type="InterPro" id="IPR044731">
    <property type="entry name" value="BDH-like"/>
</dbReference>
<reference evidence="4 5" key="1">
    <citation type="submission" date="2024-07" db="EMBL/GenBank/DDBJ databases">
        <title>Uliginosibacterium paludis KCTC:42655.</title>
        <authorList>
            <person name="Kim M.K."/>
        </authorList>
    </citation>
    <scope>NUCLEOTIDE SEQUENCE [LARGE SCALE GENOMIC DNA]</scope>
    <source>
        <strain evidence="4 5">KCTC 42655</strain>
    </source>
</reference>
<dbReference type="Gene3D" id="1.20.1090.10">
    <property type="entry name" value="Dehydroquinate synthase-like - alpha domain"/>
    <property type="match status" value="1"/>
</dbReference>